<dbReference type="InterPro" id="IPR004176">
    <property type="entry name" value="Clp_R_N"/>
</dbReference>
<dbReference type="RefSeq" id="WP_190252259.1">
    <property type="nucleotide sequence ID" value="NZ_BMPI01000024.1"/>
</dbReference>
<evidence type="ECO:0000313" key="3">
    <source>
        <dbReference type="EMBL" id="GGM41723.1"/>
    </source>
</evidence>
<accession>A0A917TXQ5</accession>
<dbReference type="Gene3D" id="1.10.1780.10">
    <property type="entry name" value="Clp, N-terminal domain"/>
    <property type="match status" value="2"/>
</dbReference>
<name>A0A917TXQ5_9ACTN</name>
<evidence type="ECO:0000256" key="1">
    <source>
        <dbReference type="PROSITE-ProRule" id="PRU01251"/>
    </source>
</evidence>
<dbReference type="InterPro" id="IPR036628">
    <property type="entry name" value="Clp_N_dom_sf"/>
</dbReference>
<keyword evidence="4" id="KW-1185">Reference proteome</keyword>
<evidence type="ECO:0000259" key="2">
    <source>
        <dbReference type="PROSITE" id="PS51903"/>
    </source>
</evidence>
<sequence>MFERFTEEARTTVRTAWSEAESLGHRAIGTEHLVLAMLAADGGVGRTVLLACGVEYGEWRAALAAGDDAAALRSIGIDLDAVRSSVEETFGPGALDRAQPAERGGFLFRRSTLPKRFNNGAKKALELSLRVAISLKHTSIGTEHLLLGVLKEERGLGARLLREHGMSYDRTVELVRTALREAA</sequence>
<dbReference type="AlphaFoldDB" id="A0A917TXQ5"/>
<reference evidence="3" key="1">
    <citation type="journal article" date="2014" name="Int. J. Syst. Evol. Microbiol.">
        <title>Complete genome sequence of Corynebacterium casei LMG S-19264T (=DSM 44701T), isolated from a smear-ripened cheese.</title>
        <authorList>
            <consortium name="US DOE Joint Genome Institute (JGI-PGF)"/>
            <person name="Walter F."/>
            <person name="Albersmeier A."/>
            <person name="Kalinowski J."/>
            <person name="Ruckert C."/>
        </authorList>
    </citation>
    <scope>NUCLEOTIDE SEQUENCE</scope>
    <source>
        <strain evidence="3">JCM 19831</strain>
    </source>
</reference>
<protein>
    <recommendedName>
        <fullName evidence="2">Clp R domain-containing protein</fullName>
    </recommendedName>
</protein>
<dbReference type="Proteomes" id="UP000642070">
    <property type="component" value="Unassembled WGS sequence"/>
</dbReference>
<dbReference type="SUPFAM" id="SSF81923">
    <property type="entry name" value="Double Clp-N motif"/>
    <property type="match status" value="2"/>
</dbReference>
<proteinExistence type="predicted"/>
<comment type="caution">
    <text evidence="3">The sequence shown here is derived from an EMBL/GenBank/DDBJ whole genome shotgun (WGS) entry which is preliminary data.</text>
</comment>
<gene>
    <name evidence="3" type="ORF">GCM10007977_049050</name>
</gene>
<feature type="domain" description="Clp R" evidence="2">
    <location>
        <begin position="2"/>
        <end position="182"/>
    </location>
</feature>
<dbReference type="EMBL" id="BMPI01000024">
    <property type="protein sequence ID" value="GGM41723.1"/>
    <property type="molecule type" value="Genomic_DNA"/>
</dbReference>
<organism evidence="3 4">
    <name type="scientific">Dactylosporangium sucinum</name>
    <dbReference type="NCBI Taxonomy" id="1424081"/>
    <lineage>
        <taxon>Bacteria</taxon>
        <taxon>Bacillati</taxon>
        <taxon>Actinomycetota</taxon>
        <taxon>Actinomycetes</taxon>
        <taxon>Micromonosporales</taxon>
        <taxon>Micromonosporaceae</taxon>
        <taxon>Dactylosporangium</taxon>
    </lineage>
</organism>
<reference evidence="3" key="2">
    <citation type="submission" date="2020-09" db="EMBL/GenBank/DDBJ databases">
        <authorList>
            <person name="Sun Q."/>
            <person name="Ohkuma M."/>
        </authorList>
    </citation>
    <scope>NUCLEOTIDE SEQUENCE</scope>
    <source>
        <strain evidence="3">JCM 19831</strain>
    </source>
</reference>
<evidence type="ECO:0000313" key="4">
    <source>
        <dbReference type="Proteomes" id="UP000642070"/>
    </source>
</evidence>
<dbReference type="PROSITE" id="PS51903">
    <property type="entry name" value="CLP_R"/>
    <property type="match status" value="1"/>
</dbReference>
<keyword evidence="1" id="KW-0677">Repeat</keyword>
<dbReference type="Pfam" id="PF02861">
    <property type="entry name" value="Clp_N"/>
    <property type="match status" value="2"/>
</dbReference>